<feature type="transmembrane region" description="Helical" evidence="8">
    <location>
        <begin position="361"/>
        <end position="383"/>
    </location>
</feature>
<organism evidence="9 10">
    <name type="scientific">Sander lucioperca</name>
    <name type="common">Pike-perch</name>
    <name type="synonym">Perca lucioperca</name>
    <dbReference type="NCBI Taxonomy" id="283035"/>
    <lineage>
        <taxon>Eukaryota</taxon>
        <taxon>Metazoa</taxon>
        <taxon>Chordata</taxon>
        <taxon>Craniata</taxon>
        <taxon>Vertebrata</taxon>
        <taxon>Euteleostomi</taxon>
        <taxon>Actinopterygii</taxon>
        <taxon>Neopterygii</taxon>
        <taxon>Teleostei</taxon>
        <taxon>Neoteleostei</taxon>
        <taxon>Acanthomorphata</taxon>
        <taxon>Eupercaria</taxon>
        <taxon>Perciformes</taxon>
        <taxon>Percoidei</taxon>
        <taxon>Percidae</taxon>
        <taxon>Luciopercinae</taxon>
        <taxon>Sander</taxon>
    </lineage>
</organism>
<evidence type="ECO:0000256" key="4">
    <source>
        <dbReference type="ARBA" id="ARBA00022692"/>
    </source>
</evidence>
<dbReference type="PANTHER" id="PTHR10283">
    <property type="entry name" value="SOLUTE CARRIER FAMILY 13 MEMBER"/>
    <property type="match status" value="1"/>
</dbReference>
<gene>
    <name evidence="9" type="primary">slc13a1</name>
</gene>
<accession>A0A8D0AJB6</accession>
<reference evidence="9" key="1">
    <citation type="submission" date="2025-08" db="UniProtKB">
        <authorList>
            <consortium name="Ensembl"/>
        </authorList>
    </citation>
    <scope>IDENTIFICATION</scope>
</reference>
<dbReference type="Ensembl" id="ENSSLUT00000058054.1">
    <property type="protein sequence ID" value="ENSSLUP00000056405.1"/>
    <property type="gene ID" value="ENSSLUG00000024331.1"/>
</dbReference>
<feature type="transmembrane region" description="Helical" evidence="8">
    <location>
        <begin position="404"/>
        <end position="423"/>
    </location>
</feature>
<feature type="transmembrane region" description="Helical" evidence="8">
    <location>
        <begin position="119"/>
        <end position="138"/>
    </location>
</feature>
<feature type="transmembrane region" description="Helical" evidence="8">
    <location>
        <begin position="528"/>
        <end position="549"/>
    </location>
</feature>
<evidence type="ECO:0000313" key="9">
    <source>
        <dbReference type="Ensembl" id="ENSSLUP00000056405.1"/>
    </source>
</evidence>
<evidence type="ECO:0000256" key="2">
    <source>
        <dbReference type="ARBA" id="ARBA00006772"/>
    </source>
</evidence>
<evidence type="ECO:0000256" key="1">
    <source>
        <dbReference type="ARBA" id="ARBA00004141"/>
    </source>
</evidence>
<keyword evidence="5 8" id="KW-1133">Transmembrane helix</keyword>
<feature type="transmembrane region" description="Helical" evidence="8">
    <location>
        <begin position="47"/>
        <end position="69"/>
    </location>
</feature>
<keyword evidence="3" id="KW-0813">Transport</keyword>
<evidence type="ECO:0000313" key="10">
    <source>
        <dbReference type="Proteomes" id="UP000694568"/>
    </source>
</evidence>
<comment type="subcellular location">
    <subcellularLocation>
        <location evidence="1">Membrane</location>
        <topology evidence="1">Multi-pass membrane protein</topology>
    </subcellularLocation>
</comment>
<keyword evidence="10" id="KW-1185">Reference proteome</keyword>
<name>A0A8D0AJB6_SANLU</name>
<reference evidence="9" key="2">
    <citation type="submission" date="2025-09" db="UniProtKB">
        <authorList>
            <consortium name="Ensembl"/>
        </authorList>
    </citation>
    <scope>IDENTIFICATION</scope>
</reference>
<feature type="transmembrane region" description="Helical" evidence="8">
    <location>
        <begin position="264"/>
        <end position="288"/>
    </location>
</feature>
<dbReference type="InterPro" id="IPR031312">
    <property type="entry name" value="Na/sul_symport_CS"/>
</dbReference>
<evidence type="ECO:0000256" key="7">
    <source>
        <dbReference type="ARBA" id="ARBA00023201"/>
    </source>
</evidence>
<evidence type="ECO:0000256" key="6">
    <source>
        <dbReference type="ARBA" id="ARBA00023136"/>
    </source>
</evidence>
<dbReference type="PANTHER" id="PTHR10283:SF65">
    <property type="entry name" value="SOLUTE CARRIER FAMILY 13 MEMBER 1"/>
    <property type="match status" value="1"/>
</dbReference>
<dbReference type="Pfam" id="PF00939">
    <property type="entry name" value="Na_sulph_symp"/>
    <property type="match status" value="1"/>
</dbReference>
<dbReference type="GeneTree" id="ENSGT01030000234550"/>
<sequence length="572" mass="62932">MGLRRGLWNYRSIALIVLAPLLLLPLPLVIGTKEAECAFVLLLMATYWMTEVIPLPMTAMLPAILFPAFGIIKSSHVAKEYFKDFHFLLVGVICLATSIEKWGLHRRIALRLVTMVGVNPAWLMLGFMSGCAFISMWVQNTSAVAMVMPIVEAVLQQILKAKEEGCVGEDNPGLQLDVMKSERKFLCWVMFYTSVVLHVAVPQPGALSRCKRDLMMCKAMCLGIAYSSNIGGISTLPGTSPNLIFSEYLNQVYPNCNCINFANWLVLCLPISVIMLLLTWIWLYWLFFGSDFRFLCQRGGEQSQKEAAARKVIEEEYRSLGPMSSQEIVTAVVFVTMVLLWLTRAPGFMPGWASLFPHHMGYITDATVALLLGLLLFIIPAYGPSRKYGEYTHNAMISWDNFQALMPWKVALLVGGGFALAEGTKESGLSLWVAELLTPLGDLPVLATIAIACIIVTTVTEFASNAATITIFLPILSPLAEAIHVNPLYVLIPTTLCTSYSFLLPVSNPPNAIVFGYGHITIMDMVKAGLGVNVIGVLATLLAVTTWGVPLFSLDTYPDWAPLLPEFNSTAP</sequence>
<dbReference type="PROSITE" id="PS01271">
    <property type="entry name" value="NA_SULFATE"/>
    <property type="match status" value="1"/>
</dbReference>
<dbReference type="InterPro" id="IPR001898">
    <property type="entry name" value="SLC13A/DASS"/>
</dbReference>
<keyword evidence="7" id="KW-0406">Ion transport</keyword>
<feature type="transmembrane region" description="Helical" evidence="8">
    <location>
        <begin position="185"/>
        <end position="201"/>
    </location>
</feature>
<dbReference type="AlphaFoldDB" id="A0A8D0AJB6"/>
<keyword evidence="6 8" id="KW-0472">Membrane</keyword>
<proteinExistence type="inferred from homology"/>
<dbReference type="GO" id="GO:0005886">
    <property type="term" value="C:plasma membrane"/>
    <property type="evidence" value="ECO:0007669"/>
    <property type="project" value="TreeGrafter"/>
</dbReference>
<feature type="transmembrane region" description="Helical" evidence="8">
    <location>
        <begin position="81"/>
        <end position="99"/>
    </location>
</feature>
<keyword evidence="7" id="KW-0739">Sodium transport</keyword>
<keyword evidence="7" id="KW-0915">Sodium</keyword>
<evidence type="ECO:0000256" key="5">
    <source>
        <dbReference type="ARBA" id="ARBA00022989"/>
    </source>
</evidence>
<dbReference type="GO" id="GO:0015382">
    <property type="term" value="F:sodium:sulfate symporter activity"/>
    <property type="evidence" value="ECO:0007669"/>
    <property type="project" value="TreeGrafter"/>
</dbReference>
<evidence type="ECO:0000256" key="8">
    <source>
        <dbReference type="SAM" id="Phobius"/>
    </source>
</evidence>
<dbReference type="Proteomes" id="UP000694568">
    <property type="component" value="Unplaced"/>
</dbReference>
<comment type="similarity">
    <text evidence="2">Belongs to the SLC13A/DASS transporter (TC 2.A.47) family. NADC subfamily.</text>
</comment>
<protein>
    <submittedName>
        <fullName evidence="9">Solute carrier family 13 member 1</fullName>
    </submittedName>
</protein>
<evidence type="ECO:0000256" key="3">
    <source>
        <dbReference type="ARBA" id="ARBA00022448"/>
    </source>
</evidence>
<feature type="transmembrane region" description="Helical" evidence="8">
    <location>
        <begin position="443"/>
        <end position="476"/>
    </location>
</feature>
<keyword evidence="4 8" id="KW-0812">Transmembrane</keyword>
<feature type="transmembrane region" description="Helical" evidence="8">
    <location>
        <begin position="328"/>
        <end position="349"/>
    </location>
</feature>